<dbReference type="PANTHER" id="PTHR42752">
    <property type="entry name" value="IMIDAZOLONEPROPIONASE"/>
    <property type="match status" value="1"/>
</dbReference>
<feature type="binding site" evidence="7">
    <location>
        <position position="82"/>
    </location>
    <ligand>
        <name>4-imidazolone-5-propanoate</name>
        <dbReference type="ChEBI" id="CHEBI:77893"/>
    </ligand>
</feature>
<feature type="binding site" evidence="7">
    <location>
        <position position="75"/>
    </location>
    <ligand>
        <name>Zn(2+)</name>
        <dbReference type="ChEBI" id="CHEBI:29105"/>
    </ligand>
</feature>
<dbReference type="GO" id="GO:0019556">
    <property type="term" value="P:L-histidine catabolic process to glutamate and formamide"/>
    <property type="evidence" value="ECO:0007669"/>
    <property type="project" value="UniProtKB-UniRule"/>
</dbReference>
<dbReference type="HAMAP" id="MF_00372">
    <property type="entry name" value="HutI"/>
    <property type="match status" value="1"/>
</dbReference>
<evidence type="ECO:0000256" key="4">
    <source>
        <dbReference type="ARBA" id="ARBA00022808"/>
    </source>
</evidence>
<dbReference type="Pfam" id="PF01979">
    <property type="entry name" value="Amidohydro_1"/>
    <property type="match status" value="1"/>
</dbReference>
<feature type="binding site" evidence="7">
    <location>
        <position position="320"/>
    </location>
    <ligand>
        <name>N-formimidoyl-L-glutamate</name>
        <dbReference type="ChEBI" id="CHEBI:58928"/>
    </ligand>
</feature>
<comment type="caution">
    <text evidence="9">The sequence shown here is derived from an EMBL/GenBank/DDBJ whole genome shotgun (WGS) entry which is preliminary data.</text>
</comment>
<feature type="binding site" evidence="7">
    <location>
        <position position="75"/>
    </location>
    <ligand>
        <name>Fe(3+)</name>
        <dbReference type="ChEBI" id="CHEBI:29034"/>
    </ligand>
</feature>
<keyword evidence="7" id="KW-0963">Cytoplasm</keyword>
<evidence type="ECO:0000259" key="8">
    <source>
        <dbReference type="Pfam" id="PF01979"/>
    </source>
</evidence>
<comment type="function">
    <text evidence="7">Catalyzes the hydrolytic cleavage of the carbon-nitrogen bond in imidazolone-5-propanoate to yield N-formimidoyl-L-glutamate. It is the third step in the universal histidine degradation pathway.</text>
</comment>
<comment type="cofactor">
    <cofactor evidence="7">
        <name>Zn(2+)</name>
        <dbReference type="ChEBI" id="CHEBI:29105"/>
    </cofactor>
    <cofactor evidence="7">
        <name>Fe(3+)</name>
        <dbReference type="ChEBI" id="CHEBI:29034"/>
    </cofactor>
    <text evidence="7">Binds 1 zinc or iron ion per subunit.</text>
</comment>
<feature type="binding site" evidence="7">
    <location>
        <position position="246"/>
    </location>
    <ligand>
        <name>4-imidazolone-5-propanoate</name>
        <dbReference type="ChEBI" id="CHEBI:77893"/>
    </ligand>
</feature>
<feature type="binding site" evidence="7">
    <location>
        <position position="145"/>
    </location>
    <ligand>
        <name>4-imidazolone-5-propanoate</name>
        <dbReference type="ChEBI" id="CHEBI:77893"/>
    </ligand>
</feature>
<dbReference type="Gene3D" id="3.20.20.140">
    <property type="entry name" value="Metal-dependent hydrolases"/>
    <property type="match status" value="1"/>
</dbReference>
<gene>
    <name evidence="7" type="primary">hutI</name>
    <name evidence="9" type="ORF">HHL10_29515</name>
</gene>
<dbReference type="Proteomes" id="UP000574067">
    <property type="component" value="Unassembled WGS sequence"/>
</dbReference>
<reference evidence="9 10" key="1">
    <citation type="submission" date="2020-04" db="EMBL/GenBank/DDBJ databases">
        <title>Azohydromonas sp. isolated from soil.</title>
        <authorList>
            <person name="Dahal R.H."/>
        </authorList>
    </citation>
    <scope>NUCLEOTIDE SEQUENCE [LARGE SCALE GENOMIC DNA]</scope>
    <source>
        <strain evidence="9 10">G-1-1-14</strain>
    </source>
</reference>
<evidence type="ECO:0000256" key="2">
    <source>
        <dbReference type="ARBA" id="ARBA00022723"/>
    </source>
</evidence>
<evidence type="ECO:0000256" key="5">
    <source>
        <dbReference type="ARBA" id="ARBA00022833"/>
    </source>
</evidence>
<feature type="binding site" evidence="7">
    <location>
        <position position="323"/>
    </location>
    <ligand>
        <name>4-imidazolone-5-propanoate</name>
        <dbReference type="ChEBI" id="CHEBI:77893"/>
    </ligand>
</feature>
<feature type="domain" description="Amidohydrolase-related" evidence="8">
    <location>
        <begin position="64"/>
        <end position="381"/>
    </location>
</feature>
<dbReference type="SUPFAM" id="SSF51556">
    <property type="entry name" value="Metallo-dependent hydrolases"/>
    <property type="match status" value="1"/>
</dbReference>
<dbReference type="UniPathway" id="UPA00379">
    <property type="reaction ID" value="UER00551"/>
</dbReference>
<dbReference type="RefSeq" id="WP_169164006.1">
    <property type="nucleotide sequence ID" value="NZ_JABBFW010000058.1"/>
</dbReference>
<keyword evidence="6 7" id="KW-0408">Iron</keyword>
<feature type="binding site" evidence="7">
    <location>
        <position position="73"/>
    </location>
    <ligand>
        <name>Fe(3+)</name>
        <dbReference type="ChEBI" id="CHEBI:29034"/>
    </ligand>
</feature>
<dbReference type="SUPFAM" id="SSF51338">
    <property type="entry name" value="Composite domain of metallo-dependent hydrolases"/>
    <property type="match status" value="1"/>
</dbReference>
<proteinExistence type="inferred from homology"/>
<keyword evidence="3 7" id="KW-0378">Hydrolase</keyword>
<dbReference type="InterPro" id="IPR005920">
    <property type="entry name" value="HutI"/>
</dbReference>
<keyword evidence="4 7" id="KW-0369">Histidine metabolism</keyword>
<dbReference type="GO" id="GO:0008270">
    <property type="term" value="F:zinc ion binding"/>
    <property type="evidence" value="ECO:0007669"/>
    <property type="project" value="UniProtKB-UniRule"/>
</dbReference>
<feature type="binding site" evidence="7">
    <location>
        <position position="322"/>
    </location>
    <ligand>
        <name>N-formimidoyl-L-glutamate</name>
        <dbReference type="ChEBI" id="CHEBI:58928"/>
    </ligand>
</feature>
<keyword evidence="10" id="KW-1185">Reference proteome</keyword>
<dbReference type="InterPro" id="IPR011059">
    <property type="entry name" value="Metal-dep_hydrolase_composite"/>
</dbReference>
<dbReference type="GO" id="GO:0005506">
    <property type="term" value="F:iron ion binding"/>
    <property type="evidence" value="ECO:0007669"/>
    <property type="project" value="UniProtKB-UniRule"/>
</dbReference>
<dbReference type="GO" id="GO:0005737">
    <property type="term" value="C:cytoplasm"/>
    <property type="evidence" value="ECO:0007669"/>
    <property type="project" value="UniProtKB-SubCell"/>
</dbReference>
<feature type="binding site" evidence="7">
    <location>
        <position position="243"/>
    </location>
    <ligand>
        <name>Fe(3+)</name>
        <dbReference type="ChEBI" id="CHEBI:29034"/>
    </ligand>
</feature>
<organism evidence="9 10">
    <name type="scientific">Azohydromonas caseinilytica</name>
    <dbReference type="NCBI Taxonomy" id="2728836"/>
    <lineage>
        <taxon>Bacteria</taxon>
        <taxon>Pseudomonadati</taxon>
        <taxon>Pseudomonadota</taxon>
        <taxon>Betaproteobacteria</taxon>
        <taxon>Burkholderiales</taxon>
        <taxon>Sphaerotilaceae</taxon>
        <taxon>Azohydromonas</taxon>
    </lineage>
</organism>
<dbReference type="GO" id="GO:0019557">
    <property type="term" value="P:L-histidine catabolic process to glutamate and formate"/>
    <property type="evidence" value="ECO:0007669"/>
    <property type="project" value="UniProtKB-UniPathway"/>
</dbReference>
<dbReference type="AlphaFoldDB" id="A0A848FIL1"/>
<evidence type="ECO:0000313" key="9">
    <source>
        <dbReference type="EMBL" id="NML19114.1"/>
    </source>
</evidence>
<dbReference type="EMBL" id="JABBFW010000058">
    <property type="protein sequence ID" value="NML19114.1"/>
    <property type="molecule type" value="Genomic_DNA"/>
</dbReference>
<feature type="binding site" evidence="7">
    <location>
        <position position="243"/>
    </location>
    <ligand>
        <name>Zn(2+)</name>
        <dbReference type="ChEBI" id="CHEBI:29105"/>
    </ligand>
</feature>
<dbReference type="PANTHER" id="PTHR42752:SF1">
    <property type="entry name" value="IMIDAZOLONEPROPIONASE-RELATED"/>
    <property type="match status" value="1"/>
</dbReference>
<feature type="binding site" evidence="7">
    <location>
        <position position="318"/>
    </location>
    <ligand>
        <name>Fe(3+)</name>
        <dbReference type="ChEBI" id="CHEBI:29034"/>
    </ligand>
</feature>
<comment type="pathway">
    <text evidence="7">Amino-acid degradation; L-histidine degradation into L-glutamate; N-formimidoyl-L-glutamate from L-histidine: step 3/3.</text>
</comment>
<evidence type="ECO:0000256" key="1">
    <source>
        <dbReference type="ARBA" id="ARBA00012864"/>
    </source>
</evidence>
<evidence type="ECO:0000313" key="10">
    <source>
        <dbReference type="Proteomes" id="UP000574067"/>
    </source>
</evidence>
<name>A0A848FIL1_9BURK</name>
<dbReference type="EC" id="3.5.2.7" evidence="1 7"/>
<feature type="binding site" evidence="7">
    <location>
        <position position="178"/>
    </location>
    <ligand>
        <name>4-imidazolone-5-propanoate</name>
        <dbReference type="ChEBI" id="CHEBI:77893"/>
    </ligand>
</feature>
<comment type="catalytic activity">
    <reaction evidence="7">
        <text>4-imidazolone-5-propanoate + H2O = N-formimidoyl-L-glutamate</text>
        <dbReference type="Rhea" id="RHEA:23660"/>
        <dbReference type="ChEBI" id="CHEBI:15377"/>
        <dbReference type="ChEBI" id="CHEBI:58928"/>
        <dbReference type="ChEBI" id="CHEBI:77893"/>
        <dbReference type="EC" id="3.5.2.7"/>
    </reaction>
</comment>
<keyword evidence="2 7" id="KW-0479">Metal-binding</keyword>
<accession>A0A848FIL1</accession>
<dbReference type="Gene3D" id="2.30.40.10">
    <property type="entry name" value="Urease, subunit C, domain 1"/>
    <property type="match status" value="1"/>
</dbReference>
<feature type="binding site" evidence="7">
    <location>
        <position position="145"/>
    </location>
    <ligand>
        <name>N-formimidoyl-L-glutamate</name>
        <dbReference type="ChEBI" id="CHEBI:58928"/>
    </ligand>
</feature>
<sequence length="422" mass="44811">MNHTWDALWTHVHLATLAPAAAGYGELRDAALAVRDGRIAWLGSMRELPAGAQAAIEHDGQGCWVTPGLIDCHTHIVYAGNRSDEFEARLQGVSYEEIARRGGGIRSTVRATRAATFETLLAASLPRVATLLAEGVTTLEIKSGYGLDLDTEARMLRVAREIGRAEPVRVRTTYLGAHAVPPEFAGRTDDYVTRVCEEVLPALAAEGLADAVDAFCETIGFTRAQVERVFDAARRLQLPVKLHAEQLSDQQGSQLVARHGGLSADHLEWLSPQGVQALAAAGTVAVLLPGAYYFLRETRLPPLQALRDAGVPMAVATDCNPGTSPMPSLLAAMNLACTLFRLTPQEALAGTTRHAAAALGLSGQLGTLEPGKVADFALWAIDRPADLSCALGFNPCVGVVNAGVPRAPRPPQGGRCFDQPGQ</sequence>
<evidence type="ECO:0000256" key="7">
    <source>
        <dbReference type="HAMAP-Rule" id="MF_00372"/>
    </source>
</evidence>
<feature type="binding site" evidence="7">
    <location>
        <position position="73"/>
    </location>
    <ligand>
        <name>Zn(2+)</name>
        <dbReference type="ChEBI" id="CHEBI:29105"/>
    </ligand>
</feature>
<dbReference type="CDD" id="cd01296">
    <property type="entry name" value="Imidazolone-5PH"/>
    <property type="match status" value="1"/>
</dbReference>
<evidence type="ECO:0000256" key="3">
    <source>
        <dbReference type="ARBA" id="ARBA00022801"/>
    </source>
</evidence>
<dbReference type="InterPro" id="IPR032466">
    <property type="entry name" value="Metal_Hydrolase"/>
</dbReference>
<dbReference type="NCBIfam" id="TIGR01224">
    <property type="entry name" value="hutI"/>
    <property type="match status" value="1"/>
</dbReference>
<dbReference type="FunFam" id="3.20.20.140:FF:000007">
    <property type="entry name" value="Imidazolonepropionase"/>
    <property type="match status" value="1"/>
</dbReference>
<protein>
    <recommendedName>
        <fullName evidence="1 7">Imidazolonepropionase</fullName>
        <ecNumber evidence="1 7">3.5.2.7</ecNumber>
    </recommendedName>
    <alternativeName>
        <fullName evidence="7">Imidazolone-5-propionate hydrolase</fullName>
    </alternativeName>
</protein>
<comment type="subcellular location">
    <subcellularLocation>
        <location evidence="7">Cytoplasm</location>
    </subcellularLocation>
</comment>
<keyword evidence="5 7" id="KW-0862">Zinc</keyword>
<comment type="similarity">
    <text evidence="7">Belongs to the metallo-dependent hydrolases superfamily. HutI family.</text>
</comment>
<dbReference type="GO" id="GO:0050480">
    <property type="term" value="F:imidazolonepropionase activity"/>
    <property type="evidence" value="ECO:0007669"/>
    <property type="project" value="UniProtKB-UniRule"/>
</dbReference>
<dbReference type="InterPro" id="IPR006680">
    <property type="entry name" value="Amidohydro-rel"/>
</dbReference>
<evidence type="ECO:0000256" key="6">
    <source>
        <dbReference type="ARBA" id="ARBA00023004"/>
    </source>
</evidence>
<feature type="binding site" evidence="7">
    <location>
        <position position="318"/>
    </location>
    <ligand>
        <name>Zn(2+)</name>
        <dbReference type="ChEBI" id="CHEBI:29105"/>
    </ligand>
</feature>